<organism evidence="1 2">
    <name type="scientific">Choristoneura fumiferana</name>
    <name type="common">Spruce budworm moth</name>
    <name type="synonym">Archips fumiferana</name>
    <dbReference type="NCBI Taxonomy" id="7141"/>
    <lineage>
        <taxon>Eukaryota</taxon>
        <taxon>Metazoa</taxon>
        <taxon>Ecdysozoa</taxon>
        <taxon>Arthropoda</taxon>
        <taxon>Hexapoda</taxon>
        <taxon>Insecta</taxon>
        <taxon>Pterygota</taxon>
        <taxon>Neoptera</taxon>
        <taxon>Endopterygota</taxon>
        <taxon>Lepidoptera</taxon>
        <taxon>Glossata</taxon>
        <taxon>Ditrysia</taxon>
        <taxon>Tortricoidea</taxon>
        <taxon>Tortricidae</taxon>
        <taxon>Tortricinae</taxon>
        <taxon>Choristoneura</taxon>
    </lineage>
</organism>
<evidence type="ECO:0000313" key="1">
    <source>
        <dbReference type="EMBL" id="KAI8437388.1"/>
    </source>
</evidence>
<reference evidence="1 2" key="1">
    <citation type="journal article" date="2022" name="Genome Biol. Evol.">
        <title>The Spruce Budworm Genome: Reconstructing the Evolutionary History of Antifreeze Proteins.</title>
        <authorList>
            <person name="Beliveau C."/>
            <person name="Gagne P."/>
            <person name="Picq S."/>
            <person name="Vernygora O."/>
            <person name="Keeling C.I."/>
            <person name="Pinkney K."/>
            <person name="Doucet D."/>
            <person name="Wen F."/>
            <person name="Johnston J.S."/>
            <person name="Maaroufi H."/>
            <person name="Boyle B."/>
            <person name="Laroche J."/>
            <person name="Dewar K."/>
            <person name="Juretic N."/>
            <person name="Blackburn G."/>
            <person name="Nisole A."/>
            <person name="Brunet B."/>
            <person name="Brandao M."/>
            <person name="Lumley L."/>
            <person name="Duan J."/>
            <person name="Quan G."/>
            <person name="Lucarotti C.J."/>
            <person name="Roe A.D."/>
            <person name="Sperling F.A.H."/>
            <person name="Levesque R.C."/>
            <person name="Cusson M."/>
        </authorList>
    </citation>
    <scope>NUCLEOTIDE SEQUENCE [LARGE SCALE GENOMIC DNA]</scope>
    <source>
        <strain evidence="1">Glfc:IPQL:Cfum</strain>
    </source>
</reference>
<evidence type="ECO:0000313" key="2">
    <source>
        <dbReference type="Proteomes" id="UP001064048"/>
    </source>
</evidence>
<accession>A0ACC0KLJ8</accession>
<dbReference type="EMBL" id="CM046120">
    <property type="protein sequence ID" value="KAI8437388.1"/>
    <property type="molecule type" value="Genomic_DNA"/>
</dbReference>
<name>A0ACC0KLJ8_CHOFU</name>
<comment type="caution">
    <text evidence="1">The sequence shown here is derived from an EMBL/GenBank/DDBJ whole genome shotgun (WGS) entry which is preliminary data.</text>
</comment>
<sequence length="516" mass="58417">MEQKPTITHIVTGRARDIIITASRQVYHIDDQLMDDVKDVLPEPGADLQEAWDDLLRAVSPRPDLLELDVEETEYAAFIKDVEDTTPSEATPPPPRRRPRRRRTGRKRNGGSHHVRRQHRAASRRPLRARRPASHPALAAASNITAARPDRQSLVGDRSERKNARRLEDPTQKNENPKTHNTVYYTYITTSTSLNVYVYGYNPEQPSLPALPNPNPSAAPTVLRDSPASLSPSNPPISAHHLLDPWTPIPDSEMINFLLSAIDFSFLHVSATAINLTPPQPRSSRRRMSDFSKSSTTESETRVDVETEPQSVEQCQQVHKPLTYKEELNRQIALLTEPEQHPHATATHSQPAQPDVATLIHVEMAMFDNGASREDLMTARKKAKQAESTSDINDYDDDSKKRKTKKPARVMDSDSSLSSESEESALDMFMIGHQHKVMQLLTTLVEQNNQILTWIRSQNETDEIKRKQEPIKLPVQLPICDENELSTLEEYLNNDVNFGEMTNNFLLSAMKYMKCI</sequence>
<dbReference type="Proteomes" id="UP001064048">
    <property type="component" value="Chromosome 20"/>
</dbReference>
<proteinExistence type="predicted"/>
<gene>
    <name evidence="1" type="ORF">MSG28_011720</name>
</gene>
<keyword evidence="2" id="KW-1185">Reference proteome</keyword>
<protein>
    <submittedName>
        <fullName evidence="1">Uncharacterized protein</fullName>
    </submittedName>
</protein>